<name>A0A1I5JJR5_9BACT</name>
<dbReference type="Proteomes" id="UP000199564">
    <property type="component" value="Unassembled WGS sequence"/>
</dbReference>
<sequence length="57" mass="6064">MKELNKIQLENIKGGDLSNRQCLQLGIISFGFALGQIWPVAGGALTVATVGNCFAAW</sequence>
<dbReference type="AlphaFoldDB" id="A0A1I5JJR5"/>
<proteinExistence type="predicted"/>
<dbReference type="EMBL" id="FOVW01000012">
    <property type="protein sequence ID" value="SFO72919.1"/>
    <property type="molecule type" value="Genomic_DNA"/>
</dbReference>
<evidence type="ECO:0000313" key="2">
    <source>
        <dbReference type="Proteomes" id="UP000199564"/>
    </source>
</evidence>
<protein>
    <submittedName>
        <fullName evidence="1">Uncharacterized protein</fullName>
    </submittedName>
</protein>
<keyword evidence="2" id="KW-1185">Reference proteome</keyword>
<organism evidence="1 2">
    <name type="scientific">Algoriphagus ornithinivorans</name>
    <dbReference type="NCBI Taxonomy" id="226506"/>
    <lineage>
        <taxon>Bacteria</taxon>
        <taxon>Pseudomonadati</taxon>
        <taxon>Bacteroidota</taxon>
        <taxon>Cytophagia</taxon>
        <taxon>Cytophagales</taxon>
        <taxon>Cyclobacteriaceae</taxon>
        <taxon>Algoriphagus</taxon>
    </lineage>
</organism>
<dbReference type="STRING" id="226506.SAMN04488519_112140"/>
<reference evidence="2" key="1">
    <citation type="submission" date="2016-10" db="EMBL/GenBank/DDBJ databases">
        <authorList>
            <person name="Varghese N."/>
            <person name="Submissions S."/>
        </authorList>
    </citation>
    <scope>NUCLEOTIDE SEQUENCE [LARGE SCALE GENOMIC DNA]</scope>
    <source>
        <strain evidence="2">DSM 15282</strain>
    </source>
</reference>
<gene>
    <name evidence="1" type="ORF">SAMN04488519_112140</name>
</gene>
<evidence type="ECO:0000313" key="1">
    <source>
        <dbReference type="EMBL" id="SFO72919.1"/>
    </source>
</evidence>
<accession>A0A1I5JJR5</accession>
<dbReference type="RefSeq" id="WP_175557942.1">
    <property type="nucleotide sequence ID" value="NZ_FOVW01000012.1"/>
</dbReference>